<evidence type="ECO:0000256" key="3">
    <source>
        <dbReference type="ARBA" id="ARBA00023015"/>
    </source>
</evidence>
<reference evidence="6 7" key="1">
    <citation type="submission" date="2020-08" db="EMBL/GenBank/DDBJ databases">
        <title>Genomic Encyclopedia of Type Strains, Phase III (KMG-III): the genomes of soil and plant-associated and newly described type strains.</title>
        <authorList>
            <person name="Whitman W."/>
        </authorList>
    </citation>
    <scope>NUCLEOTIDE SEQUENCE [LARGE SCALE GENOMIC DNA]</scope>
    <source>
        <strain evidence="6 7">CECT 8640</strain>
    </source>
</reference>
<dbReference type="Gene3D" id="1.10.10.10">
    <property type="entry name" value="Winged helix-like DNA-binding domain superfamily/Winged helix DNA-binding domain"/>
    <property type="match status" value="1"/>
</dbReference>
<dbReference type="Proteomes" id="UP000547510">
    <property type="component" value="Unassembled WGS sequence"/>
</dbReference>
<organism evidence="6 7">
    <name type="scientific">Saccharothrix tamanrassetensis</name>
    <dbReference type="NCBI Taxonomy" id="1051531"/>
    <lineage>
        <taxon>Bacteria</taxon>
        <taxon>Bacillati</taxon>
        <taxon>Actinomycetota</taxon>
        <taxon>Actinomycetes</taxon>
        <taxon>Pseudonocardiales</taxon>
        <taxon>Pseudonocardiaceae</taxon>
        <taxon>Saccharothrix</taxon>
    </lineage>
</organism>
<keyword evidence="3" id="KW-0805">Transcription regulation</keyword>
<dbReference type="InterPro" id="IPR012074">
    <property type="entry name" value="GAF_ANTAR"/>
</dbReference>
<keyword evidence="7" id="KW-1185">Reference proteome</keyword>
<dbReference type="InterPro" id="IPR029016">
    <property type="entry name" value="GAF-like_dom_sf"/>
</dbReference>
<dbReference type="SUPFAM" id="SSF52172">
    <property type="entry name" value="CheY-like"/>
    <property type="match status" value="1"/>
</dbReference>
<keyword evidence="2" id="KW-0418">Kinase</keyword>
<dbReference type="InterPro" id="IPR011006">
    <property type="entry name" value="CheY-like_superfamily"/>
</dbReference>
<name>A0A841CPH7_9PSEU</name>
<accession>A0A841CPH7</accession>
<evidence type="ECO:0000256" key="2">
    <source>
        <dbReference type="ARBA" id="ARBA00022777"/>
    </source>
</evidence>
<feature type="domain" description="ANTAR" evidence="5">
    <location>
        <begin position="171"/>
        <end position="232"/>
    </location>
</feature>
<dbReference type="RefSeq" id="WP_184693565.1">
    <property type="nucleotide sequence ID" value="NZ_JACHJN010000007.1"/>
</dbReference>
<dbReference type="EMBL" id="JACHJN010000007">
    <property type="protein sequence ID" value="MBB5957977.1"/>
    <property type="molecule type" value="Genomic_DNA"/>
</dbReference>
<dbReference type="GO" id="GO:0016301">
    <property type="term" value="F:kinase activity"/>
    <property type="evidence" value="ECO:0007669"/>
    <property type="project" value="UniProtKB-KW"/>
</dbReference>
<dbReference type="AlphaFoldDB" id="A0A841CPH7"/>
<evidence type="ECO:0000256" key="4">
    <source>
        <dbReference type="ARBA" id="ARBA00023163"/>
    </source>
</evidence>
<dbReference type="GO" id="GO:0003723">
    <property type="term" value="F:RNA binding"/>
    <property type="evidence" value="ECO:0007669"/>
    <property type="project" value="InterPro"/>
</dbReference>
<evidence type="ECO:0000313" key="6">
    <source>
        <dbReference type="EMBL" id="MBB5957977.1"/>
    </source>
</evidence>
<proteinExistence type="predicted"/>
<keyword evidence="1" id="KW-0808">Transferase</keyword>
<dbReference type="SMART" id="SM01012">
    <property type="entry name" value="ANTAR"/>
    <property type="match status" value="1"/>
</dbReference>
<sequence>MESELPLADELAAVFVRVSGLLLSTETVNTALTQITALAKETFPGTVGAGITLLDPDGNRVTAAATDAVVERADHLQYELGQGPCLAAWEERTVVRIDDLDRDGRWPDWVQAMTGVGLRSALSAPMVVGEEAMGAMKVYSPEAGVYGEREEHLLTMFASQAGILLANMRTREDARRVSDDLREAMRGRDVITLAKGVIMARDGADERTAFLTLADTARQRRETLRQASEHLVQSTIRRPR</sequence>
<dbReference type="SMART" id="SM00065">
    <property type="entry name" value="GAF"/>
    <property type="match status" value="1"/>
</dbReference>
<gene>
    <name evidence="6" type="ORF">FHS29_004585</name>
</gene>
<dbReference type="PIRSF" id="PIRSF036625">
    <property type="entry name" value="GAF_ANTAR"/>
    <property type="match status" value="1"/>
</dbReference>
<comment type="caution">
    <text evidence="6">The sequence shown here is derived from an EMBL/GenBank/DDBJ whole genome shotgun (WGS) entry which is preliminary data.</text>
</comment>
<evidence type="ECO:0000256" key="1">
    <source>
        <dbReference type="ARBA" id="ARBA00022679"/>
    </source>
</evidence>
<dbReference type="InterPro" id="IPR005561">
    <property type="entry name" value="ANTAR"/>
</dbReference>
<evidence type="ECO:0000259" key="5">
    <source>
        <dbReference type="PROSITE" id="PS50921"/>
    </source>
</evidence>
<dbReference type="InterPro" id="IPR003018">
    <property type="entry name" value="GAF"/>
</dbReference>
<dbReference type="InterPro" id="IPR036388">
    <property type="entry name" value="WH-like_DNA-bd_sf"/>
</dbReference>
<keyword evidence="4" id="KW-0804">Transcription</keyword>
<dbReference type="PROSITE" id="PS50921">
    <property type="entry name" value="ANTAR"/>
    <property type="match status" value="1"/>
</dbReference>
<protein>
    <submittedName>
        <fullName evidence="6">GAF domain-containing protein</fullName>
    </submittedName>
</protein>
<dbReference type="SUPFAM" id="SSF55781">
    <property type="entry name" value="GAF domain-like"/>
    <property type="match status" value="1"/>
</dbReference>
<evidence type="ECO:0000313" key="7">
    <source>
        <dbReference type="Proteomes" id="UP000547510"/>
    </source>
</evidence>
<dbReference type="Pfam" id="PF03861">
    <property type="entry name" value="ANTAR"/>
    <property type="match status" value="1"/>
</dbReference>
<dbReference type="Gene3D" id="3.30.450.40">
    <property type="match status" value="1"/>
</dbReference>
<dbReference type="Pfam" id="PF13185">
    <property type="entry name" value="GAF_2"/>
    <property type="match status" value="1"/>
</dbReference>